<dbReference type="Gene3D" id="3.80.10.10">
    <property type="entry name" value="Ribonuclease Inhibitor"/>
    <property type="match status" value="2"/>
</dbReference>
<dbReference type="InterPro" id="IPR051261">
    <property type="entry name" value="NLR"/>
</dbReference>
<dbReference type="PRINTS" id="PR00364">
    <property type="entry name" value="DISEASERSIST"/>
</dbReference>
<gene>
    <name evidence="7" type="ORF">CVLEPA_LOCUS21317</name>
</gene>
<dbReference type="SMART" id="SM00238">
    <property type="entry name" value="BIR"/>
    <property type="match status" value="1"/>
</dbReference>
<keyword evidence="8" id="KW-1185">Reference proteome</keyword>
<name>A0ABP0GBZ0_CLALP</name>
<proteinExistence type="predicted"/>
<evidence type="ECO:0000256" key="1">
    <source>
        <dbReference type="ARBA" id="ARBA00022614"/>
    </source>
</evidence>
<comment type="caution">
    <text evidence="7">The sequence shown here is derived from an EMBL/GenBank/DDBJ whole genome shotgun (WGS) entry which is preliminary data.</text>
</comment>
<dbReference type="Gene3D" id="1.10.1170.10">
    <property type="entry name" value="Inhibitor Of Apoptosis Protein (2mihbC-IAP-1), Chain A"/>
    <property type="match status" value="1"/>
</dbReference>
<dbReference type="Pfam" id="PF00653">
    <property type="entry name" value="BIR"/>
    <property type="match status" value="1"/>
</dbReference>
<evidence type="ECO:0000256" key="3">
    <source>
        <dbReference type="ARBA" id="ARBA00022741"/>
    </source>
</evidence>
<dbReference type="PANTHER" id="PTHR24106">
    <property type="entry name" value="NACHT, LRR AND CARD DOMAINS-CONTAINING"/>
    <property type="match status" value="1"/>
</dbReference>
<evidence type="ECO:0000259" key="6">
    <source>
        <dbReference type="PROSITE" id="PS50837"/>
    </source>
</evidence>
<dbReference type="SUPFAM" id="SSF57924">
    <property type="entry name" value="Inhibitor of apoptosis (IAP) repeat"/>
    <property type="match status" value="1"/>
</dbReference>
<dbReference type="InterPro" id="IPR007111">
    <property type="entry name" value="NACHT_NTPase"/>
</dbReference>
<keyword evidence="4" id="KW-0067">ATP-binding</keyword>
<accession>A0ABP0GBZ0</accession>
<organism evidence="7 8">
    <name type="scientific">Clavelina lepadiformis</name>
    <name type="common">Light-bulb sea squirt</name>
    <name type="synonym">Ascidia lepadiformis</name>
    <dbReference type="NCBI Taxonomy" id="159417"/>
    <lineage>
        <taxon>Eukaryota</taxon>
        <taxon>Metazoa</taxon>
        <taxon>Chordata</taxon>
        <taxon>Tunicata</taxon>
        <taxon>Ascidiacea</taxon>
        <taxon>Aplousobranchia</taxon>
        <taxon>Clavelinidae</taxon>
        <taxon>Clavelina</taxon>
    </lineage>
</organism>
<dbReference type="PROSITE" id="PS01282">
    <property type="entry name" value="BIR_REPEAT_1"/>
    <property type="match status" value="1"/>
</dbReference>
<evidence type="ECO:0000256" key="5">
    <source>
        <dbReference type="SAM" id="MobiDB-lite"/>
    </source>
</evidence>
<dbReference type="SUPFAM" id="SSF52540">
    <property type="entry name" value="P-loop containing nucleoside triphosphate hydrolases"/>
    <property type="match status" value="1"/>
</dbReference>
<dbReference type="SMART" id="SM00368">
    <property type="entry name" value="LRR_RI"/>
    <property type="match status" value="9"/>
</dbReference>
<keyword evidence="3" id="KW-0547">Nucleotide-binding</keyword>
<dbReference type="Pfam" id="PF05729">
    <property type="entry name" value="NACHT"/>
    <property type="match status" value="1"/>
</dbReference>
<dbReference type="InterPro" id="IPR001370">
    <property type="entry name" value="BIR_rpt"/>
</dbReference>
<keyword evidence="2" id="KW-0677">Repeat</keyword>
<dbReference type="InterPro" id="IPR027417">
    <property type="entry name" value="P-loop_NTPase"/>
</dbReference>
<evidence type="ECO:0000256" key="2">
    <source>
        <dbReference type="ARBA" id="ARBA00022737"/>
    </source>
</evidence>
<evidence type="ECO:0000256" key="4">
    <source>
        <dbReference type="ARBA" id="ARBA00022840"/>
    </source>
</evidence>
<dbReference type="InterPro" id="IPR001611">
    <property type="entry name" value="Leu-rich_rpt"/>
</dbReference>
<reference evidence="7 8" key="1">
    <citation type="submission" date="2024-02" db="EMBL/GenBank/DDBJ databases">
        <authorList>
            <person name="Daric V."/>
            <person name="Darras S."/>
        </authorList>
    </citation>
    <scope>NUCLEOTIDE SEQUENCE [LARGE SCALE GENOMIC DNA]</scope>
</reference>
<protein>
    <recommendedName>
        <fullName evidence="6">NACHT domain-containing protein</fullName>
    </recommendedName>
</protein>
<dbReference type="InterPro" id="IPR041075">
    <property type="entry name" value="NOD1/2_WH"/>
</dbReference>
<dbReference type="InterPro" id="IPR032675">
    <property type="entry name" value="LRR_dom_sf"/>
</dbReference>
<dbReference type="EMBL" id="CAWYQH010000108">
    <property type="protein sequence ID" value="CAK8689291.1"/>
    <property type="molecule type" value="Genomic_DNA"/>
</dbReference>
<dbReference type="Proteomes" id="UP001642483">
    <property type="component" value="Unassembled WGS sequence"/>
</dbReference>
<dbReference type="SUPFAM" id="SSF52047">
    <property type="entry name" value="RNI-like"/>
    <property type="match status" value="2"/>
</dbReference>
<sequence length="1350" mass="151390">MERNPDAANYKLTPYDFDKVVCENDPQQATRESAKASHKRFLKTLDLTMESARLQTFSNWPIETSLVLPKDLARTGFYHLGILDRVQCFSCGTIISTWAYGDIAENVHRENSPMCKMVRGIEAKNKPISSVADDENERPAKKCKFVAKESSSNQVESDPIEENLQLQSASTSNPHSTNFELPSTSVNDERQDNVIPQDETPANRNEQAGGRFVLRDCHVGQLFVGSTVHVDRTGIDPRTAVPDMAQQDTDLQNKLKERARAAVSGVGLLTNLRRSITPVSLEITTNLKQAYEDPDDIGHGHRRADFLTILDQPEGDVLMQDLFQRAKSQAEIEAPQEPESREIYLRNHGNCVGVIGQAGIGKTTLTKMFTKLILDNSIPSCDYIFYIPIRNVNFNTSHTNVLEFLVTSSGCEWAHSLESDKILIKLLENNPNVVIAIDGLDEAPIVWDQPSHKVSIYRSASAEDFIKNLLSGEILQQAKKLVTSRPRQFYDMHEDYRPEFIVNIMGLKKESQKSLCRKLCGSDSEKVLGYLGNHPSLFAYCYVPVNCIITMYCIQRSFQEYVSASLDSITSILAFALERFCRTPHIRETINESTSPQSSASIASHLVTFKALCLLAWNGFKNRKIIFKEDDLSAVNIDKKMLNAFLQTDINIEDENDFRLRIFDDDKRSYFSHLIWHEMFVAVNLMFFMPLDEFRLQMPKFDSIRWENATKFMYGISNAMTMRRLQKIFIGRNESPVDLAQKQTLLKHFAVQCLPALMENDSTPALLRVFDWANESQIVELKDTITENLPEEIRIRGSLHYSDVSKLSYILRSTNKHHIIKVGFGINMIRLTGDSFHRFFEEMKEILRKPNLKLTVLKIFESDQVGGGMGSLCRCLDDVEELVLFSTHVFPCHLSILAETLHDRRRPLKHFFVKFIDDEENNGARALASCAPCIESLHIRFSEISAEGYGYISEGIRQKDVPMKQLNLRGNVIDDRGAYALSTCLTNVDSLNFEGNEITGPGAEHIARAIQSRELPVEMLKLDRNKIGDVGGIALSNCLRNIQRLHLRACDLSSVGVATIARSIQQLHSQKMELLDLSANRLNEQDVRIISSCLKNVKRLILINCSISSAGARIIADSLQWLSFPIETLKLGFNQIGDEGVKVLSNYLNNVELLDLSRCGVSSIGVKAIYDAIERLLYHRVSLVLDMNEIGNNGAEKLSSSLKKIKSLSLRRCGITEAGAKKLSDGLNNLQYPLEELNLWENRILNNGVIELTRSLKNVNSLIIKSCGITAAGAKALKTALNALEGPMEVLKLNGNKIGDEGALALSTCLTKVNCLDITQCGISEGFRAMAAAIKNFPFDASGVTGLYAQ</sequence>
<dbReference type="PROSITE" id="PS50837">
    <property type="entry name" value="NACHT"/>
    <property type="match status" value="1"/>
</dbReference>
<dbReference type="Pfam" id="PF17779">
    <property type="entry name" value="WHD_NOD2"/>
    <property type="match status" value="1"/>
</dbReference>
<evidence type="ECO:0000313" key="8">
    <source>
        <dbReference type="Proteomes" id="UP001642483"/>
    </source>
</evidence>
<feature type="domain" description="NACHT" evidence="6">
    <location>
        <begin position="350"/>
        <end position="486"/>
    </location>
</feature>
<feature type="compositionally biased region" description="Polar residues" evidence="5">
    <location>
        <begin position="166"/>
        <end position="186"/>
    </location>
</feature>
<dbReference type="PROSITE" id="PS50143">
    <property type="entry name" value="BIR_REPEAT_2"/>
    <property type="match status" value="1"/>
</dbReference>
<feature type="region of interest" description="Disordered" evidence="5">
    <location>
        <begin position="166"/>
        <end position="190"/>
    </location>
</feature>
<evidence type="ECO:0000313" key="7">
    <source>
        <dbReference type="EMBL" id="CAK8689291.1"/>
    </source>
</evidence>
<dbReference type="Pfam" id="PF13516">
    <property type="entry name" value="LRR_6"/>
    <property type="match status" value="5"/>
</dbReference>
<dbReference type="CDD" id="cd00022">
    <property type="entry name" value="BIR"/>
    <property type="match status" value="1"/>
</dbReference>
<dbReference type="Gene3D" id="3.40.50.300">
    <property type="entry name" value="P-loop containing nucleotide triphosphate hydrolases"/>
    <property type="match status" value="1"/>
</dbReference>
<keyword evidence="1" id="KW-0433">Leucine-rich repeat</keyword>